<evidence type="ECO:0000313" key="2">
    <source>
        <dbReference type="Proteomes" id="UP000467841"/>
    </source>
</evidence>
<organism evidence="1 2">
    <name type="scientific">Microthlaspi erraticum</name>
    <dbReference type="NCBI Taxonomy" id="1685480"/>
    <lineage>
        <taxon>Eukaryota</taxon>
        <taxon>Viridiplantae</taxon>
        <taxon>Streptophyta</taxon>
        <taxon>Embryophyta</taxon>
        <taxon>Tracheophyta</taxon>
        <taxon>Spermatophyta</taxon>
        <taxon>Magnoliopsida</taxon>
        <taxon>eudicotyledons</taxon>
        <taxon>Gunneridae</taxon>
        <taxon>Pentapetalae</taxon>
        <taxon>rosids</taxon>
        <taxon>malvids</taxon>
        <taxon>Brassicales</taxon>
        <taxon>Brassicaceae</taxon>
        <taxon>Coluteocarpeae</taxon>
        <taxon>Microthlaspi</taxon>
    </lineage>
</organism>
<dbReference type="AlphaFoldDB" id="A0A6D2JKK8"/>
<protein>
    <submittedName>
        <fullName evidence="1">Uncharacterized protein</fullName>
    </submittedName>
</protein>
<dbReference type="Proteomes" id="UP000467841">
    <property type="component" value="Unassembled WGS sequence"/>
</dbReference>
<evidence type="ECO:0000313" key="1">
    <source>
        <dbReference type="EMBL" id="CAA7040483.1"/>
    </source>
</evidence>
<proteinExistence type="predicted"/>
<sequence length="93" mass="11074">MPLEYTPVSKLNSSKQEWKTRVLMSRAWNFHPQMKPDFILGMEIILWMKRETGFKQANQFESTLYSICIHVGIGHLKYYYSHMFTLKKLICAL</sequence>
<keyword evidence="2" id="KW-1185">Reference proteome</keyword>
<dbReference type="EMBL" id="CACVBM020001229">
    <property type="protein sequence ID" value="CAA7040483.1"/>
    <property type="molecule type" value="Genomic_DNA"/>
</dbReference>
<name>A0A6D2JKK8_9BRAS</name>
<accession>A0A6D2JKK8</accession>
<reference evidence="1" key="1">
    <citation type="submission" date="2020-01" db="EMBL/GenBank/DDBJ databases">
        <authorList>
            <person name="Mishra B."/>
        </authorList>
    </citation>
    <scope>NUCLEOTIDE SEQUENCE [LARGE SCALE GENOMIC DNA]</scope>
</reference>
<comment type="caution">
    <text evidence="1">The sequence shown here is derived from an EMBL/GenBank/DDBJ whole genome shotgun (WGS) entry which is preliminary data.</text>
</comment>
<gene>
    <name evidence="1" type="ORF">MERR_LOCUS27718</name>
</gene>